<evidence type="ECO:0000313" key="1">
    <source>
        <dbReference type="EMBL" id="MEJ8572420.1"/>
    </source>
</evidence>
<dbReference type="CDD" id="cd10928">
    <property type="entry name" value="CE4_u4"/>
    <property type="match status" value="1"/>
</dbReference>
<accession>A0AAW9RVX2</accession>
<dbReference type="EMBL" id="JAZHOF010000005">
    <property type="protein sequence ID" value="MEJ8572420.1"/>
    <property type="molecule type" value="Genomic_DNA"/>
</dbReference>
<organism evidence="1 2">
    <name type="scientific">Microbaculum marinum</name>
    <dbReference type="NCBI Taxonomy" id="1764581"/>
    <lineage>
        <taxon>Bacteria</taxon>
        <taxon>Pseudomonadati</taxon>
        <taxon>Pseudomonadota</taxon>
        <taxon>Alphaproteobacteria</taxon>
        <taxon>Hyphomicrobiales</taxon>
        <taxon>Tepidamorphaceae</taxon>
        <taxon>Microbaculum</taxon>
    </lineage>
</organism>
<dbReference type="SUPFAM" id="SSF88713">
    <property type="entry name" value="Glycoside hydrolase/deacetylase"/>
    <property type="match status" value="1"/>
</dbReference>
<gene>
    <name evidence="1" type="ORF">V3328_13095</name>
</gene>
<proteinExistence type="predicted"/>
<dbReference type="AlphaFoldDB" id="A0AAW9RVX2"/>
<evidence type="ECO:0000313" key="2">
    <source>
        <dbReference type="Proteomes" id="UP001378188"/>
    </source>
</evidence>
<protein>
    <submittedName>
        <fullName evidence="1">Polysaccharide deacetylase family protein</fullName>
    </submittedName>
</protein>
<keyword evidence="2" id="KW-1185">Reference proteome</keyword>
<dbReference type="InterPro" id="IPR049591">
    <property type="entry name" value="CE4_u4-like"/>
</dbReference>
<name>A0AAW9RVX2_9HYPH</name>
<dbReference type="RefSeq" id="WP_340330123.1">
    <property type="nucleotide sequence ID" value="NZ_JAZHOF010000005.1"/>
</dbReference>
<reference evidence="1 2" key="1">
    <citation type="submission" date="2024-02" db="EMBL/GenBank/DDBJ databases">
        <title>Genome analysis and characterization of Microbaculum marinisediminis sp. nov., isolated from marine sediment.</title>
        <authorList>
            <person name="Du Z.-J."/>
            <person name="Ye Y.-Q."/>
            <person name="Zhang Z.-R."/>
            <person name="Yuan S.-M."/>
            <person name="Zhang X.-Y."/>
        </authorList>
    </citation>
    <scope>NUCLEOTIDE SEQUENCE [LARGE SCALE GENOMIC DNA]</scope>
    <source>
        <strain evidence="1 2">SDUM1044001</strain>
    </source>
</reference>
<dbReference type="Proteomes" id="UP001378188">
    <property type="component" value="Unassembled WGS sequence"/>
</dbReference>
<dbReference type="InterPro" id="IPR011330">
    <property type="entry name" value="Glyco_hydro/deAcase_b/a-brl"/>
</dbReference>
<comment type="caution">
    <text evidence="1">The sequence shown here is derived from an EMBL/GenBank/DDBJ whole genome shotgun (WGS) entry which is preliminary data.</text>
</comment>
<dbReference type="Gene3D" id="3.20.20.370">
    <property type="entry name" value="Glycoside hydrolase/deacetylase"/>
    <property type="match status" value="1"/>
</dbReference>
<dbReference type="GO" id="GO:0005975">
    <property type="term" value="P:carbohydrate metabolic process"/>
    <property type="evidence" value="ECO:0007669"/>
    <property type="project" value="InterPro"/>
</dbReference>
<sequence length="253" mass="27463">MSPAEFESRLVSRLDGLAGDGQSIDFWWRDDDAVEPTADLDRLIAIAERHAVPVALAVIPEPARPELGQRLSDAPGGIVVFQHGFVHRNHAPKGEKAAELGAHRAADTVLGELRSGNDKLTELFGERFLPVLTPPWNRVGDEVAARRGEAGLTWLSTFARMHAGDDACVNTHVDVIDWKGSRGFAGFDKMSRVLDEELERRVAGDRSPIGLLTHHLAHDEGVWSFLDCFLSLAATHPAASWPALADLFGGEGA</sequence>